<reference evidence="1" key="1">
    <citation type="submission" date="2022-08" db="UniProtKB">
        <authorList>
            <consortium name="EnsemblMetazoa"/>
        </authorList>
    </citation>
    <scope>IDENTIFICATION</scope>
    <source>
        <strain evidence="1">EBRO</strain>
    </source>
</reference>
<organism evidence="1">
    <name type="scientific">Anopheles atroparvus</name>
    <name type="common">European mosquito</name>
    <dbReference type="NCBI Taxonomy" id="41427"/>
    <lineage>
        <taxon>Eukaryota</taxon>
        <taxon>Metazoa</taxon>
        <taxon>Ecdysozoa</taxon>
        <taxon>Arthropoda</taxon>
        <taxon>Hexapoda</taxon>
        <taxon>Insecta</taxon>
        <taxon>Pterygota</taxon>
        <taxon>Neoptera</taxon>
        <taxon>Endopterygota</taxon>
        <taxon>Diptera</taxon>
        <taxon>Nematocera</taxon>
        <taxon>Culicoidea</taxon>
        <taxon>Culicidae</taxon>
        <taxon>Anophelinae</taxon>
        <taxon>Anopheles</taxon>
    </lineage>
</organism>
<name>A0A182IT96_ANOAO</name>
<accession>A0A182IT96</accession>
<dbReference type="AlphaFoldDB" id="A0A182IT96"/>
<dbReference type="VEuPathDB" id="VectorBase:AATE005046"/>
<proteinExistence type="predicted"/>
<sequence>MARNGVMLRAALPGATDAKLRFLSCRFDISPSLVKACTHECRPGVNPQLGGRGQVSRGLDTGHHRTTAQGAACIPARLGVISEHLLGAAAGPHTDNTRALLIITHARLLPPAVIAEIADRGYRAPYDGPSNSLRPVVPLRWLFGSRRQAATAVTAAALELLPRSWEDTAHCLP</sequence>
<evidence type="ECO:0000313" key="1">
    <source>
        <dbReference type="EnsemblMetazoa" id="AATE005046-PA.1"/>
    </source>
</evidence>
<dbReference type="EnsemblMetazoa" id="AATE005046-RA">
    <property type="protein sequence ID" value="AATE005046-PA.1"/>
    <property type="gene ID" value="AATE005046"/>
</dbReference>
<protein>
    <submittedName>
        <fullName evidence="1">Uncharacterized protein</fullName>
    </submittedName>
</protein>